<sequence length="120" mass="13663">MQLNPNKRSRKSKLSDTLELKHDELPVCPKPRRPSGFVYPLNHKHSNSSHQQVSSEILEMIGIKSDELHECSSNGCPPSCYCGSPPTRVDNPHVHDVHFLQQAKLLQQYAQPLLPKRLDF</sequence>
<dbReference type="Proteomes" id="UP000827976">
    <property type="component" value="Chromosome 14"/>
</dbReference>
<keyword evidence="2" id="KW-1185">Reference proteome</keyword>
<organism evidence="1 2">
    <name type="scientific">Dioscorea alata</name>
    <name type="common">Purple yam</name>
    <dbReference type="NCBI Taxonomy" id="55571"/>
    <lineage>
        <taxon>Eukaryota</taxon>
        <taxon>Viridiplantae</taxon>
        <taxon>Streptophyta</taxon>
        <taxon>Embryophyta</taxon>
        <taxon>Tracheophyta</taxon>
        <taxon>Spermatophyta</taxon>
        <taxon>Magnoliopsida</taxon>
        <taxon>Liliopsida</taxon>
        <taxon>Dioscoreales</taxon>
        <taxon>Dioscoreaceae</taxon>
        <taxon>Dioscorea</taxon>
    </lineage>
</organism>
<gene>
    <name evidence="1" type="ORF">IHE45_14G042900</name>
</gene>
<name>A0ACB7URB4_DIOAL</name>
<protein>
    <submittedName>
        <fullName evidence="1">Uncharacterized protein</fullName>
    </submittedName>
</protein>
<dbReference type="EMBL" id="CM037024">
    <property type="protein sequence ID" value="KAH7663273.1"/>
    <property type="molecule type" value="Genomic_DNA"/>
</dbReference>
<evidence type="ECO:0000313" key="2">
    <source>
        <dbReference type="Proteomes" id="UP000827976"/>
    </source>
</evidence>
<comment type="caution">
    <text evidence="1">The sequence shown here is derived from an EMBL/GenBank/DDBJ whole genome shotgun (WGS) entry which is preliminary data.</text>
</comment>
<accession>A0ACB7URB4</accession>
<reference evidence="2" key="1">
    <citation type="journal article" date="2022" name="Nat. Commun.">
        <title>Chromosome evolution and the genetic basis of agronomically important traits in greater yam.</title>
        <authorList>
            <person name="Bredeson J.V."/>
            <person name="Lyons J.B."/>
            <person name="Oniyinde I.O."/>
            <person name="Okereke N.R."/>
            <person name="Kolade O."/>
            <person name="Nnabue I."/>
            <person name="Nwadili C.O."/>
            <person name="Hribova E."/>
            <person name="Parker M."/>
            <person name="Nwogha J."/>
            <person name="Shu S."/>
            <person name="Carlson J."/>
            <person name="Kariba R."/>
            <person name="Muthemba S."/>
            <person name="Knop K."/>
            <person name="Barton G.J."/>
            <person name="Sherwood A.V."/>
            <person name="Lopez-Montes A."/>
            <person name="Asiedu R."/>
            <person name="Jamnadass R."/>
            <person name="Muchugi A."/>
            <person name="Goodstein D."/>
            <person name="Egesi C.N."/>
            <person name="Featherston J."/>
            <person name="Asfaw A."/>
            <person name="Simpson G.G."/>
            <person name="Dolezel J."/>
            <person name="Hendre P.S."/>
            <person name="Van Deynze A."/>
            <person name="Kumar P.L."/>
            <person name="Obidiegwu J.E."/>
            <person name="Bhattacharjee R."/>
            <person name="Rokhsar D.S."/>
        </authorList>
    </citation>
    <scope>NUCLEOTIDE SEQUENCE [LARGE SCALE GENOMIC DNA]</scope>
    <source>
        <strain evidence="2">cv. TDa95/00328</strain>
    </source>
</reference>
<evidence type="ECO:0000313" key="1">
    <source>
        <dbReference type="EMBL" id="KAH7663273.1"/>
    </source>
</evidence>
<proteinExistence type="predicted"/>